<dbReference type="PANTHER" id="PTHR35573:SF1">
    <property type="entry name" value="ML DOMAIN-CONTAINING PROTEIN"/>
    <property type="match status" value="1"/>
</dbReference>
<dbReference type="EMBL" id="AZBU02000002">
    <property type="protein sequence ID" value="TKR93261.1"/>
    <property type="molecule type" value="Genomic_DNA"/>
</dbReference>
<sequence>MLLLPLFSVVLGCNRFPDDTQSVFNRWLCGASPGISVFTMKPVNPNGILTRDLKIDVVLENDRRVYDALHLEIKIWSWGRRCRWAEVPTFGLLSNQKACKTGFPCPLKMGNQSVTLLSTKYGFLISLLPNNAAYQIQYKITASNGDICIMAQARAHSLAKNATSFD</sequence>
<organism evidence="1 2">
    <name type="scientific">Steinernema carpocapsae</name>
    <name type="common">Entomopathogenic nematode</name>
    <dbReference type="NCBI Taxonomy" id="34508"/>
    <lineage>
        <taxon>Eukaryota</taxon>
        <taxon>Metazoa</taxon>
        <taxon>Ecdysozoa</taxon>
        <taxon>Nematoda</taxon>
        <taxon>Chromadorea</taxon>
        <taxon>Rhabditida</taxon>
        <taxon>Tylenchina</taxon>
        <taxon>Panagrolaimomorpha</taxon>
        <taxon>Strongyloidoidea</taxon>
        <taxon>Steinernematidae</taxon>
        <taxon>Steinernema</taxon>
    </lineage>
</organism>
<reference evidence="1 2" key="1">
    <citation type="journal article" date="2015" name="Genome Biol.">
        <title>Comparative genomics of Steinernema reveals deeply conserved gene regulatory networks.</title>
        <authorList>
            <person name="Dillman A.R."/>
            <person name="Macchietto M."/>
            <person name="Porter C.F."/>
            <person name="Rogers A."/>
            <person name="Williams B."/>
            <person name="Antoshechkin I."/>
            <person name="Lee M.M."/>
            <person name="Goodwin Z."/>
            <person name="Lu X."/>
            <person name="Lewis E.E."/>
            <person name="Goodrich-Blair H."/>
            <person name="Stock S.P."/>
            <person name="Adams B.J."/>
            <person name="Sternberg P.W."/>
            <person name="Mortazavi A."/>
        </authorList>
    </citation>
    <scope>NUCLEOTIDE SEQUENCE [LARGE SCALE GENOMIC DNA]</scope>
    <source>
        <strain evidence="1 2">ALL</strain>
    </source>
</reference>
<dbReference type="PANTHER" id="PTHR35573">
    <property type="entry name" value="PROTEIN CBG22129"/>
    <property type="match status" value="1"/>
</dbReference>
<keyword evidence="2" id="KW-1185">Reference proteome</keyword>
<evidence type="ECO:0000313" key="2">
    <source>
        <dbReference type="Proteomes" id="UP000298663"/>
    </source>
</evidence>
<gene>
    <name evidence="1" type="ORF">L596_007753</name>
</gene>
<proteinExistence type="predicted"/>
<name>A0A4U5PAV6_STECR</name>
<protein>
    <recommendedName>
        <fullName evidence="3">MD-2-related lipid-recognition domain-containing protein</fullName>
    </recommendedName>
</protein>
<dbReference type="Proteomes" id="UP000298663">
    <property type="component" value="Unassembled WGS sequence"/>
</dbReference>
<dbReference type="OrthoDB" id="5856944at2759"/>
<accession>A0A4U5PAV6</accession>
<reference evidence="1 2" key="2">
    <citation type="journal article" date="2019" name="G3 (Bethesda)">
        <title>Hybrid Assembly of the Genome of the Entomopathogenic Nematode Steinernema carpocapsae Identifies the X-Chromosome.</title>
        <authorList>
            <person name="Serra L."/>
            <person name="Macchietto M."/>
            <person name="Macias-Munoz A."/>
            <person name="McGill C.J."/>
            <person name="Rodriguez I.M."/>
            <person name="Rodriguez B."/>
            <person name="Murad R."/>
            <person name="Mortazavi A."/>
        </authorList>
    </citation>
    <scope>NUCLEOTIDE SEQUENCE [LARGE SCALE GENOMIC DNA]</scope>
    <source>
        <strain evidence="1 2">ALL</strain>
    </source>
</reference>
<evidence type="ECO:0000313" key="1">
    <source>
        <dbReference type="EMBL" id="TKR93261.1"/>
    </source>
</evidence>
<evidence type="ECO:0008006" key="3">
    <source>
        <dbReference type="Google" id="ProtNLM"/>
    </source>
</evidence>
<comment type="caution">
    <text evidence="1">The sequence shown here is derived from an EMBL/GenBank/DDBJ whole genome shotgun (WGS) entry which is preliminary data.</text>
</comment>
<dbReference type="AlphaFoldDB" id="A0A4U5PAV6"/>